<dbReference type="SUPFAM" id="SSF54534">
    <property type="entry name" value="FKBP-like"/>
    <property type="match status" value="1"/>
</dbReference>
<evidence type="ECO:0000256" key="7">
    <source>
        <dbReference type="ARBA" id="ARBA00023186"/>
    </source>
</evidence>
<evidence type="ECO:0000256" key="2">
    <source>
        <dbReference type="ARBA" id="ARBA00022475"/>
    </source>
</evidence>
<comment type="caution">
    <text evidence="14">The sequence shown here is derived from an EMBL/GenBank/DDBJ whole genome shotgun (WGS) entry which is preliminary data.</text>
</comment>
<organism evidence="14 15">
    <name type="scientific">Rhodoferax potami</name>
    <dbReference type="NCBI Taxonomy" id="3068338"/>
    <lineage>
        <taxon>Bacteria</taxon>
        <taxon>Pseudomonadati</taxon>
        <taxon>Pseudomonadota</taxon>
        <taxon>Betaproteobacteria</taxon>
        <taxon>Burkholderiales</taxon>
        <taxon>Comamonadaceae</taxon>
        <taxon>Rhodoferax</taxon>
    </lineage>
</organism>
<dbReference type="Pfam" id="PF13616">
    <property type="entry name" value="Rotamase_3"/>
    <property type="match status" value="1"/>
</dbReference>
<evidence type="ECO:0000313" key="14">
    <source>
        <dbReference type="EMBL" id="MDT7517474.1"/>
    </source>
</evidence>
<keyword evidence="11" id="KW-0413">Isomerase</keyword>
<keyword evidence="6 12" id="KW-0472">Membrane</keyword>
<dbReference type="InterPro" id="IPR052029">
    <property type="entry name" value="PpiD_chaperone"/>
</dbReference>
<reference evidence="14 15" key="1">
    <citation type="submission" date="2023-08" db="EMBL/GenBank/DDBJ databases">
        <title>Rhodoferax potami sp. nov. and Rhodoferax mekongensis sp. nov., isolated from the Mekong River in Thailand.</title>
        <authorList>
            <person name="Kitikhun S."/>
            <person name="Charoenyingcharoen P."/>
            <person name="Siriarchawattana P."/>
            <person name="Likhitrattanapisal S."/>
            <person name="Nilsakha T."/>
            <person name="Chanpet A."/>
            <person name="Rattanawaree P."/>
            <person name="Ingsriswang S."/>
        </authorList>
    </citation>
    <scope>NUCLEOTIDE SEQUENCE [LARGE SCALE GENOMIC DNA]</scope>
    <source>
        <strain evidence="14 15">TBRC 17660</strain>
    </source>
</reference>
<evidence type="ECO:0000256" key="6">
    <source>
        <dbReference type="ARBA" id="ARBA00023136"/>
    </source>
</evidence>
<evidence type="ECO:0000259" key="13">
    <source>
        <dbReference type="PROSITE" id="PS50198"/>
    </source>
</evidence>
<accession>A0ABU3KI72</accession>
<dbReference type="InterPro" id="IPR046357">
    <property type="entry name" value="PPIase_dom_sf"/>
</dbReference>
<dbReference type="Pfam" id="PF13624">
    <property type="entry name" value="SurA_N_3"/>
    <property type="match status" value="1"/>
</dbReference>
<name>A0ABU3KI72_9BURK</name>
<evidence type="ECO:0000256" key="1">
    <source>
        <dbReference type="ARBA" id="ARBA00004382"/>
    </source>
</evidence>
<dbReference type="PANTHER" id="PTHR47529">
    <property type="entry name" value="PEPTIDYL-PROLYL CIS-TRANS ISOMERASE D"/>
    <property type="match status" value="1"/>
</dbReference>
<evidence type="ECO:0000256" key="9">
    <source>
        <dbReference type="ARBA" id="ARBA00040743"/>
    </source>
</evidence>
<keyword evidence="4 12" id="KW-0812">Transmembrane</keyword>
<comment type="subcellular location">
    <subcellularLocation>
        <location evidence="1">Cell inner membrane</location>
        <topology evidence="1">Single-pass type II membrane protein</topology>
        <orientation evidence="1">Periplasmic side</orientation>
    </subcellularLocation>
</comment>
<evidence type="ECO:0000256" key="12">
    <source>
        <dbReference type="SAM" id="Phobius"/>
    </source>
</evidence>
<evidence type="ECO:0000256" key="4">
    <source>
        <dbReference type="ARBA" id="ARBA00022692"/>
    </source>
</evidence>
<dbReference type="Gene3D" id="3.10.50.40">
    <property type="match status" value="1"/>
</dbReference>
<comment type="similarity">
    <text evidence="8">Belongs to the PpiD chaperone family.</text>
</comment>
<dbReference type="Proteomes" id="UP001321700">
    <property type="component" value="Unassembled WGS sequence"/>
</dbReference>
<evidence type="ECO:0000256" key="10">
    <source>
        <dbReference type="ARBA" id="ARBA00042775"/>
    </source>
</evidence>
<sequence>MFDFVRKHTKVLMFLMFLLLIPAFVLVGVDGYKSMADQGATVATVGKAKITQEEWDFAHKNEVDRLRTSVPNLDPKLLDSPQARYATLERLVRDKVMAEAVQASHLTMSNARLARELQQNPTIAGLRKPDGTVDMERYRQLAASQGLTPEGFEARVRRDLSLMQVESAISSTAFSPKALADIALNAFFERREIQVTRFGPADFVAKVNPSEADIEAYFQANTAQFQSTETANIEYVLLDIEALKKSVVVSDADLKSYFDQNASRFSAQEERRASHILINAPKDMPAAERTKAQERAAALLAQVRKAPETFAEVAKKNSQDAGSAVRGGDLDYFGRGAMVKPFEDAAFSLKKGDISDLVESDFGFHIIKLADIKSAKQPSFDEVKASLEPELRAQLAQRKFAEAAESFTNGVYEQSDSLAPVADRLKLVVKTADGVQRAVQPGATGPLANSRFLEAIFSADSLENKRNTEALELGANQLVSARILSYSPARALSLAEVKPLVRDRLIASRALEQAKKEGAEKLASVQKDPSSVSFAAAVTMSRDASQGLQGAIVDAALRASPAKLPAFVGVDLGTQGYAIVRVNKVLQRTAVEEAKSKQEQAQYAQWVAAAESAAYYEGLKQRFKVQMKVPAP</sequence>
<evidence type="ECO:0000256" key="11">
    <source>
        <dbReference type="PROSITE-ProRule" id="PRU00278"/>
    </source>
</evidence>
<keyword evidence="15" id="KW-1185">Reference proteome</keyword>
<feature type="domain" description="PpiC" evidence="13">
    <location>
        <begin position="268"/>
        <end position="371"/>
    </location>
</feature>
<gene>
    <name evidence="14" type="ORF">RAE19_01735</name>
</gene>
<keyword evidence="2" id="KW-1003">Cell membrane</keyword>
<feature type="transmembrane region" description="Helical" evidence="12">
    <location>
        <begin position="12"/>
        <end position="29"/>
    </location>
</feature>
<protein>
    <recommendedName>
        <fullName evidence="9">Periplasmic chaperone PpiD</fullName>
    </recommendedName>
    <alternativeName>
        <fullName evidence="10">Periplasmic folding chaperone</fullName>
    </alternativeName>
</protein>
<dbReference type="Gene3D" id="1.10.4030.10">
    <property type="entry name" value="Porin chaperone SurA, peptide-binding domain"/>
    <property type="match status" value="1"/>
</dbReference>
<dbReference type="EMBL" id="JAVBIK010000001">
    <property type="protein sequence ID" value="MDT7517474.1"/>
    <property type="molecule type" value="Genomic_DNA"/>
</dbReference>
<proteinExistence type="inferred from homology"/>
<dbReference type="SUPFAM" id="SSF109998">
    <property type="entry name" value="Triger factor/SurA peptide-binding domain-like"/>
    <property type="match status" value="1"/>
</dbReference>
<dbReference type="InterPro" id="IPR000297">
    <property type="entry name" value="PPIase_PpiC"/>
</dbReference>
<evidence type="ECO:0000256" key="3">
    <source>
        <dbReference type="ARBA" id="ARBA00022519"/>
    </source>
</evidence>
<dbReference type="InterPro" id="IPR027304">
    <property type="entry name" value="Trigger_fact/SurA_dom_sf"/>
</dbReference>
<keyword evidence="3" id="KW-0997">Cell inner membrane</keyword>
<dbReference type="RefSeq" id="WP_313873297.1">
    <property type="nucleotide sequence ID" value="NZ_JAVBIK010000001.1"/>
</dbReference>
<dbReference type="PROSITE" id="PS50198">
    <property type="entry name" value="PPIC_PPIASE_2"/>
    <property type="match status" value="1"/>
</dbReference>
<evidence type="ECO:0000256" key="8">
    <source>
        <dbReference type="ARBA" id="ARBA00038408"/>
    </source>
</evidence>
<keyword evidence="11" id="KW-0697">Rotamase</keyword>
<evidence type="ECO:0000256" key="5">
    <source>
        <dbReference type="ARBA" id="ARBA00022989"/>
    </source>
</evidence>
<keyword evidence="7" id="KW-0143">Chaperone</keyword>
<dbReference type="PANTHER" id="PTHR47529:SF1">
    <property type="entry name" value="PERIPLASMIC CHAPERONE PPID"/>
    <property type="match status" value="1"/>
</dbReference>
<evidence type="ECO:0000313" key="15">
    <source>
        <dbReference type="Proteomes" id="UP001321700"/>
    </source>
</evidence>
<keyword evidence="5 12" id="KW-1133">Transmembrane helix</keyword>